<dbReference type="PANTHER" id="PTHR43798">
    <property type="entry name" value="MONOACYLGLYCEROL LIPASE"/>
    <property type="match status" value="1"/>
</dbReference>
<dbReference type="Pfam" id="PF00561">
    <property type="entry name" value="Abhydrolase_1"/>
    <property type="match status" value="1"/>
</dbReference>
<dbReference type="InterPro" id="IPR050266">
    <property type="entry name" value="AB_hydrolase_sf"/>
</dbReference>
<name>A0ABN8H6K8_9BACL</name>
<organism evidence="3 4">
    <name type="scientific">Paenibacillus allorhizoplanae</name>
    <dbReference type="NCBI Taxonomy" id="2905648"/>
    <lineage>
        <taxon>Bacteria</taxon>
        <taxon>Bacillati</taxon>
        <taxon>Bacillota</taxon>
        <taxon>Bacilli</taxon>
        <taxon>Bacillales</taxon>
        <taxon>Paenibacillaceae</taxon>
        <taxon>Paenibacillus</taxon>
    </lineage>
</organism>
<reference evidence="3" key="1">
    <citation type="submission" date="2022-01" db="EMBL/GenBank/DDBJ databases">
        <authorList>
            <person name="Criscuolo A."/>
        </authorList>
    </citation>
    <scope>NUCLEOTIDE SEQUENCE</scope>
    <source>
        <strain evidence="3">CIP111891</strain>
    </source>
</reference>
<feature type="domain" description="AB hydrolase-1" evidence="2">
    <location>
        <begin position="29"/>
        <end position="131"/>
    </location>
</feature>
<keyword evidence="1" id="KW-0378">Hydrolase</keyword>
<dbReference type="RefSeq" id="WP_236293582.1">
    <property type="nucleotide sequence ID" value="NZ_CAKMMW010000053.1"/>
</dbReference>
<protein>
    <recommendedName>
        <fullName evidence="2">AB hydrolase-1 domain-containing protein</fullName>
    </recommendedName>
</protein>
<dbReference type="SUPFAM" id="SSF53474">
    <property type="entry name" value="alpha/beta-Hydrolases"/>
    <property type="match status" value="1"/>
</dbReference>
<comment type="caution">
    <text evidence="3">The sequence shown here is derived from an EMBL/GenBank/DDBJ whole genome shotgun (WGS) entry which is preliminary data.</text>
</comment>
<accession>A0ABN8H6K8</accession>
<dbReference type="Gene3D" id="3.40.50.1820">
    <property type="entry name" value="alpha/beta hydrolase"/>
    <property type="match status" value="1"/>
</dbReference>
<gene>
    <name evidence="3" type="ORF">PAECIP111891_07065</name>
</gene>
<sequence length="277" mass="32108">MNNYFVNRSEGFQTHFLEWKPETKCSKLPVICIHGTFSNARTYKWIGEELSSGRYSSPRHVIALDIRGCGESGMPENGFTLDHMVSDIEAVMKHLKINKAHFIAHSRGVSYVLKYASLYPNSVQGFVIGDFQAHHPKIKEEWAKKLTDSYETYETWDHLYATITAVQEISREEFEIKKDTFYIEKDNIIYKRFAKELPMRLLNELEDCDLSPALNNIEGQLLVLKGAENSSLLNDDHMREYQKHNPKIIIVDHAGHDVLEPREQVKNEIINYFNQAL</sequence>
<dbReference type="EMBL" id="CAKMMW010000053">
    <property type="protein sequence ID" value="CAH1232628.1"/>
    <property type="molecule type" value="Genomic_DNA"/>
</dbReference>
<evidence type="ECO:0000256" key="1">
    <source>
        <dbReference type="ARBA" id="ARBA00022801"/>
    </source>
</evidence>
<dbReference type="PANTHER" id="PTHR43798:SF31">
    <property type="entry name" value="AB HYDROLASE SUPERFAMILY PROTEIN YCLE"/>
    <property type="match status" value="1"/>
</dbReference>
<dbReference type="Proteomes" id="UP000838821">
    <property type="component" value="Unassembled WGS sequence"/>
</dbReference>
<evidence type="ECO:0000313" key="4">
    <source>
        <dbReference type="Proteomes" id="UP000838821"/>
    </source>
</evidence>
<proteinExistence type="predicted"/>
<keyword evidence="4" id="KW-1185">Reference proteome</keyword>
<dbReference type="InterPro" id="IPR029058">
    <property type="entry name" value="AB_hydrolase_fold"/>
</dbReference>
<dbReference type="InterPro" id="IPR000073">
    <property type="entry name" value="AB_hydrolase_1"/>
</dbReference>
<evidence type="ECO:0000259" key="2">
    <source>
        <dbReference type="Pfam" id="PF00561"/>
    </source>
</evidence>
<evidence type="ECO:0000313" key="3">
    <source>
        <dbReference type="EMBL" id="CAH1232628.1"/>
    </source>
</evidence>